<proteinExistence type="predicted"/>
<dbReference type="EMBL" id="LJXB01000068">
    <property type="protein sequence ID" value="KPU60445.1"/>
    <property type="molecule type" value="Genomic_DNA"/>
</dbReference>
<dbReference type="Proteomes" id="UP000050349">
    <property type="component" value="Unassembled WGS sequence"/>
</dbReference>
<dbReference type="InterPro" id="IPR039552">
    <property type="entry name" value="IS66_C"/>
</dbReference>
<name>A0A0P8X3A2_PSEFL</name>
<evidence type="ECO:0000259" key="1">
    <source>
        <dbReference type="Pfam" id="PF13817"/>
    </source>
</evidence>
<evidence type="ECO:0000313" key="3">
    <source>
        <dbReference type="Proteomes" id="UP000050349"/>
    </source>
</evidence>
<sequence>MIAGSLRSGVRAAAIMTLIESARMNGHDPYAYLKDVLTRLPRTNGCPPELRKVTGDMHTSYCADMEISDSTGNKAVIQELMSSPINQLTPSLPLEFYYDSPRTESRGGLQYKSTIRKNSFYGAHSNVMSITVTSGQPIEFSIFRTTTDSIKPAIKGKV</sequence>
<reference evidence="2 3" key="1">
    <citation type="submission" date="2015-09" db="EMBL/GenBank/DDBJ databases">
        <authorList>
            <person name="Jackson K.R."/>
            <person name="Lunt B.L."/>
            <person name="Fisher J.N.B."/>
            <person name="Gardner A.V."/>
            <person name="Bailey M.E."/>
            <person name="Deus L.M."/>
            <person name="Earl A.S."/>
            <person name="Gibby P.D."/>
            <person name="Hartmann K.A."/>
            <person name="Liu J.E."/>
            <person name="Manci A.M."/>
            <person name="Nielsen D.A."/>
            <person name="Solomon M.B."/>
            <person name="Breakwell D.P."/>
            <person name="Burnett S.H."/>
            <person name="Grose J.H."/>
        </authorList>
    </citation>
    <scope>NUCLEOTIDE SEQUENCE [LARGE SCALE GENOMIC DNA]</scope>
    <source>
        <strain evidence="2 3">S613</strain>
    </source>
</reference>
<organism evidence="2 3">
    <name type="scientific">Pseudomonas fluorescens</name>
    <dbReference type="NCBI Taxonomy" id="294"/>
    <lineage>
        <taxon>Bacteria</taxon>
        <taxon>Pseudomonadati</taxon>
        <taxon>Pseudomonadota</taxon>
        <taxon>Gammaproteobacteria</taxon>
        <taxon>Pseudomonadales</taxon>
        <taxon>Pseudomonadaceae</taxon>
        <taxon>Pseudomonas</taxon>
    </lineage>
</organism>
<gene>
    <name evidence="2" type="ORF">AN403_4209</name>
</gene>
<dbReference type="PATRIC" id="fig|294.162.peg.1869"/>
<dbReference type="AlphaFoldDB" id="A0A0P8X3A2"/>
<evidence type="ECO:0000313" key="2">
    <source>
        <dbReference type="EMBL" id="KPU60445.1"/>
    </source>
</evidence>
<dbReference type="Pfam" id="PF13817">
    <property type="entry name" value="DDE_Tnp_IS66_C"/>
    <property type="match status" value="1"/>
</dbReference>
<feature type="domain" description="Transposase IS66 C-terminal" evidence="1">
    <location>
        <begin position="17"/>
        <end position="42"/>
    </location>
</feature>
<comment type="caution">
    <text evidence="2">The sequence shown here is derived from an EMBL/GenBank/DDBJ whole genome shotgun (WGS) entry which is preliminary data.</text>
</comment>
<protein>
    <submittedName>
        <fullName evidence="2">Putative transposase</fullName>
    </submittedName>
</protein>
<accession>A0A0P8X3A2</accession>